<evidence type="ECO:0000313" key="2">
    <source>
        <dbReference type="Proteomes" id="UP000828390"/>
    </source>
</evidence>
<dbReference type="AlphaFoldDB" id="A0A9D4RZI7"/>
<keyword evidence="2" id="KW-1185">Reference proteome</keyword>
<reference evidence="1" key="2">
    <citation type="submission" date="2020-11" db="EMBL/GenBank/DDBJ databases">
        <authorList>
            <person name="McCartney M.A."/>
            <person name="Auch B."/>
            <person name="Kono T."/>
            <person name="Mallez S."/>
            <person name="Becker A."/>
            <person name="Gohl D.M."/>
            <person name="Silverstein K.A.T."/>
            <person name="Koren S."/>
            <person name="Bechman K.B."/>
            <person name="Herman A."/>
            <person name="Abrahante J.E."/>
            <person name="Garbe J."/>
        </authorList>
    </citation>
    <scope>NUCLEOTIDE SEQUENCE</scope>
    <source>
        <strain evidence="1">Duluth1</strain>
        <tissue evidence="1">Whole animal</tissue>
    </source>
</reference>
<accession>A0A9D4RZI7</accession>
<dbReference type="EMBL" id="JAIWYP010000001">
    <property type="protein sequence ID" value="KAH3886934.1"/>
    <property type="molecule type" value="Genomic_DNA"/>
</dbReference>
<reference evidence="1" key="1">
    <citation type="journal article" date="2019" name="bioRxiv">
        <title>The Genome of the Zebra Mussel, Dreissena polymorpha: A Resource for Invasive Species Research.</title>
        <authorList>
            <person name="McCartney M.A."/>
            <person name="Auch B."/>
            <person name="Kono T."/>
            <person name="Mallez S."/>
            <person name="Zhang Y."/>
            <person name="Obille A."/>
            <person name="Becker A."/>
            <person name="Abrahante J.E."/>
            <person name="Garbe J."/>
            <person name="Badalamenti J.P."/>
            <person name="Herman A."/>
            <person name="Mangelson H."/>
            <person name="Liachko I."/>
            <person name="Sullivan S."/>
            <person name="Sone E.D."/>
            <person name="Koren S."/>
            <person name="Silverstein K.A.T."/>
            <person name="Beckman K.B."/>
            <person name="Gohl D.M."/>
        </authorList>
    </citation>
    <scope>NUCLEOTIDE SEQUENCE</scope>
    <source>
        <strain evidence="1">Duluth1</strain>
        <tissue evidence="1">Whole animal</tissue>
    </source>
</reference>
<organism evidence="1 2">
    <name type="scientific">Dreissena polymorpha</name>
    <name type="common">Zebra mussel</name>
    <name type="synonym">Mytilus polymorpha</name>
    <dbReference type="NCBI Taxonomy" id="45954"/>
    <lineage>
        <taxon>Eukaryota</taxon>
        <taxon>Metazoa</taxon>
        <taxon>Spiralia</taxon>
        <taxon>Lophotrochozoa</taxon>
        <taxon>Mollusca</taxon>
        <taxon>Bivalvia</taxon>
        <taxon>Autobranchia</taxon>
        <taxon>Heteroconchia</taxon>
        <taxon>Euheterodonta</taxon>
        <taxon>Imparidentia</taxon>
        <taxon>Neoheterodontei</taxon>
        <taxon>Myida</taxon>
        <taxon>Dreissenoidea</taxon>
        <taxon>Dreissenidae</taxon>
        <taxon>Dreissena</taxon>
    </lineage>
</organism>
<proteinExistence type="predicted"/>
<comment type="caution">
    <text evidence="1">The sequence shown here is derived from an EMBL/GenBank/DDBJ whole genome shotgun (WGS) entry which is preliminary data.</text>
</comment>
<evidence type="ECO:0000313" key="1">
    <source>
        <dbReference type="EMBL" id="KAH3886934.1"/>
    </source>
</evidence>
<name>A0A9D4RZI7_DREPO</name>
<dbReference type="Proteomes" id="UP000828390">
    <property type="component" value="Unassembled WGS sequence"/>
</dbReference>
<protein>
    <submittedName>
        <fullName evidence="1">Uncharacterized protein</fullName>
    </submittedName>
</protein>
<sequence length="56" mass="6452">MWRPDFVSDWLYISVRKDNDLLKVPHGLSEVYVLLQVQAKPPDGSNKDFVFNGMGE</sequence>
<gene>
    <name evidence="1" type="ORF">DPMN_010947</name>
</gene>